<evidence type="ECO:0008006" key="3">
    <source>
        <dbReference type="Google" id="ProtNLM"/>
    </source>
</evidence>
<sequence>MSIFGRQNESYRNYSGKKSEKYIASLFGVSKSKIHRSVNKKNINKFSNWKVFKPSKQQMANESRYPELDAAILNWLNAMRNTASRCKPLSLPLSRAHIQAHASHEAKNREILNFKADESDEWFRNWRERCSCVCYRASNVFNMDEAGFFYRALSTRTYASSAEKKGSRKSIRRTKALRAKDRFTLVLCVNATGSCKSSKNPHSFRDQPSPIPYVWIKSA</sequence>
<organism evidence="1 2">
    <name type="scientific">Daphnia sinensis</name>
    <dbReference type="NCBI Taxonomy" id="1820382"/>
    <lineage>
        <taxon>Eukaryota</taxon>
        <taxon>Metazoa</taxon>
        <taxon>Ecdysozoa</taxon>
        <taxon>Arthropoda</taxon>
        <taxon>Crustacea</taxon>
        <taxon>Branchiopoda</taxon>
        <taxon>Diplostraca</taxon>
        <taxon>Cladocera</taxon>
        <taxon>Anomopoda</taxon>
        <taxon>Daphniidae</taxon>
        <taxon>Daphnia</taxon>
        <taxon>Daphnia similis group</taxon>
    </lineage>
</organism>
<protein>
    <recommendedName>
        <fullName evidence="3">HTH CENPB-type domain-containing protein</fullName>
    </recommendedName>
</protein>
<dbReference type="PANTHER" id="PTHR19303">
    <property type="entry name" value="TRANSPOSON"/>
    <property type="match status" value="1"/>
</dbReference>
<dbReference type="Gene3D" id="1.10.10.60">
    <property type="entry name" value="Homeodomain-like"/>
    <property type="match status" value="1"/>
</dbReference>
<name>A0AAD5PR75_9CRUS</name>
<accession>A0AAD5PR75</accession>
<dbReference type="EMBL" id="WJBH02000010">
    <property type="protein sequence ID" value="KAI9552195.1"/>
    <property type="molecule type" value="Genomic_DNA"/>
</dbReference>
<reference evidence="1 2" key="1">
    <citation type="submission" date="2022-05" db="EMBL/GenBank/DDBJ databases">
        <title>A multi-omics perspective on studying reproductive biology in Daphnia sinensis.</title>
        <authorList>
            <person name="Jia J."/>
        </authorList>
    </citation>
    <scope>NUCLEOTIDE SEQUENCE [LARGE SCALE GENOMIC DNA]</scope>
    <source>
        <strain evidence="1 2">WSL</strain>
    </source>
</reference>
<evidence type="ECO:0000313" key="1">
    <source>
        <dbReference type="EMBL" id="KAI9552195.1"/>
    </source>
</evidence>
<dbReference type="GO" id="GO:0003677">
    <property type="term" value="F:DNA binding"/>
    <property type="evidence" value="ECO:0007669"/>
    <property type="project" value="TreeGrafter"/>
</dbReference>
<dbReference type="AlphaFoldDB" id="A0AAD5PR75"/>
<gene>
    <name evidence="1" type="ORF">GHT06_022532</name>
</gene>
<dbReference type="Proteomes" id="UP000820818">
    <property type="component" value="Linkage Group LG10"/>
</dbReference>
<dbReference type="PANTHER" id="PTHR19303:SF73">
    <property type="entry name" value="PROTEIN PDC2"/>
    <property type="match status" value="1"/>
</dbReference>
<comment type="caution">
    <text evidence="1">The sequence shown here is derived from an EMBL/GenBank/DDBJ whole genome shotgun (WGS) entry which is preliminary data.</text>
</comment>
<proteinExistence type="predicted"/>
<keyword evidence="2" id="KW-1185">Reference proteome</keyword>
<dbReference type="GO" id="GO:0005634">
    <property type="term" value="C:nucleus"/>
    <property type="evidence" value="ECO:0007669"/>
    <property type="project" value="TreeGrafter"/>
</dbReference>
<evidence type="ECO:0000313" key="2">
    <source>
        <dbReference type="Proteomes" id="UP000820818"/>
    </source>
</evidence>
<dbReference type="InterPro" id="IPR050863">
    <property type="entry name" value="CenT-Element_Derived"/>
</dbReference>